<name>A0A1V8SWF0_9PEZI</name>
<feature type="region of interest" description="Disordered" evidence="1">
    <location>
        <begin position="226"/>
        <end position="383"/>
    </location>
</feature>
<dbReference type="OrthoDB" id="4828117at2759"/>
<feature type="compositionally biased region" description="Polar residues" evidence="1">
    <location>
        <begin position="297"/>
        <end position="308"/>
    </location>
</feature>
<evidence type="ECO:0000313" key="2">
    <source>
        <dbReference type="EMBL" id="OQO03507.1"/>
    </source>
</evidence>
<sequence>MPAQGKIDWDSVDAWKRLIAAIYASGIKLDLRQIATLFGTTYDTLENRLRTIKKDAAVLKEDVSSGKRGEVTPARGTPKKAPAKKTGLGLDGVTNGRVTKTPTKSAGKKGNGIKAEALGDIDFFADQPTNGFDGSSGMQGMEENGMGLENGYDFGVGMGHEGGFGAKISNPKLSVWNAERDQRLLVLLIDQLNLGGCDEIAKAWKTKYAGVDSYVPTARAISEHVKSLKKTAATPAKATPKRPAQAKTPTSSAKRSRAQAISEEDEEPMSDDSEPDQKTLKKAKLEPRPTYSRRSKSASAGVSYQQGESDTDAEGQEVEGVASIDGAADVKETPQKFRLPGGLTEGKITPQGKAAGGAGAKAASFDGAADDSDVSNFSADFGA</sequence>
<gene>
    <name evidence="2" type="ORF">B0A48_10171</name>
</gene>
<keyword evidence="3" id="KW-1185">Reference proteome</keyword>
<feature type="compositionally biased region" description="Basic and acidic residues" evidence="1">
    <location>
        <begin position="275"/>
        <end position="287"/>
    </location>
</feature>
<evidence type="ECO:0000313" key="3">
    <source>
        <dbReference type="Proteomes" id="UP000192596"/>
    </source>
</evidence>
<protein>
    <submittedName>
        <fullName evidence="2">Uncharacterized protein</fullName>
    </submittedName>
</protein>
<dbReference type="Proteomes" id="UP000192596">
    <property type="component" value="Unassembled WGS sequence"/>
</dbReference>
<feature type="region of interest" description="Disordered" evidence="1">
    <location>
        <begin position="63"/>
        <end position="111"/>
    </location>
</feature>
<comment type="caution">
    <text evidence="2">The sequence shown here is derived from an EMBL/GenBank/DDBJ whole genome shotgun (WGS) entry which is preliminary data.</text>
</comment>
<evidence type="ECO:0000256" key="1">
    <source>
        <dbReference type="SAM" id="MobiDB-lite"/>
    </source>
</evidence>
<accession>A0A1V8SWF0</accession>
<reference evidence="3" key="1">
    <citation type="submission" date="2017-03" db="EMBL/GenBank/DDBJ databases">
        <title>Genomes of endolithic fungi from Antarctica.</title>
        <authorList>
            <person name="Coleine C."/>
            <person name="Masonjones S."/>
            <person name="Stajich J.E."/>
        </authorList>
    </citation>
    <scope>NUCLEOTIDE SEQUENCE [LARGE SCALE GENOMIC DNA]</scope>
    <source>
        <strain evidence="3">CCFEE 5527</strain>
    </source>
</reference>
<dbReference type="AlphaFoldDB" id="A0A1V8SWF0"/>
<organism evidence="2 3">
    <name type="scientific">Cryoendolithus antarcticus</name>
    <dbReference type="NCBI Taxonomy" id="1507870"/>
    <lineage>
        <taxon>Eukaryota</taxon>
        <taxon>Fungi</taxon>
        <taxon>Dikarya</taxon>
        <taxon>Ascomycota</taxon>
        <taxon>Pezizomycotina</taxon>
        <taxon>Dothideomycetes</taxon>
        <taxon>Dothideomycetidae</taxon>
        <taxon>Cladosporiales</taxon>
        <taxon>Cladosporiaceae</taxon>
        <taxon>Cryoendolithus</taxon>
    </lineage>
</organism>
<dbReference type="EMBL" id="NAJO01000024">
    <property type="protein sequence ID" value="OQO03507.1"/>
    <property type="molecule type" value="Genomic_DNA"/>
</dbReference>
<dbReference type="STRING" id="1507870.A0A1V8SWF0"/>
<feature type="compositionally biased region" description="Polar residues" evidence="1">
    <location>
        <begin position="374"/>
        <end position="383"/>
    </location>
</feature>
<feature type="compositionally biased region" description="Acidic residues" evidence="1">
    <location>
        <begin position="262"/>
        <end position="274"/>
    </location>
</feature>
<proteinExistence type="predicted"/>
<feature type="compositionally biased region" description="Low complexity" evidence="1">
    <location>
        <begin position="230"/>
        <end position="250"/>
    </location>
</feature>
<dbReference type="InParanoid" id="A0A1V8SWF0"/>